<dbReference type="Proteomes" id="UP000028643">
    <property type="component" value="Unassembled WGS sequence"/>
</dbReference>
<comment type="caution">
    <text evidence="1">The sequence shown here is derived from an EMBL/GenBank/DDBJ whole genome shotgun (WGS) entry which is preliminary data.</text>
</comment>
<gene>
    <name evidence="1" type="ORF">IV02_04295</name>
</gene>
<evidence type="ECO:0000313" key="1">
    <source>
        <dbReference type="EMBL" id="KFE53974.1"/>
    </source>
</evidence>
<sequence length="69" mass="7656">MSGKASGLLTKIFSACTGVFGGKSPPTGLCRFGRTGLVREGVWPAQEPLQRWHWRLRGQVPSYRVVQVR</sequence>
<dbReference type="EMBL" id="JPQT01000063">
    <property type="protein sequence ID" value="KFE53974.1"/>
    <property type="molecule type" value="Genomic_DNA"/>
</dbReference>
<protein>
    <submittedName>
        <fullName evidence="1">Uncharacterized protein</fullName>
    </submittedName>
</protein>
<evidence type="ECO:0000313" key="2">
    <source>
        <dbReference type="Proteomes" id="UP000028643"/>
    </source>
</evidence>
<dbReference type="AlphaFoldDB" id="A0A085VEW1"/>
<reference evidence="1 2" key="1">
    <citation type="submission" date="2014-07" db="EMBL/GenBank/DDBJ databases">
        <title>Draft Genome Sequences of Environmental Pseudomonas syringae strains.</title>
        <authorList>
            <person name="Baltrus D.A."/>
            <person name="Berge O."/>
            <person name="Morris C."/>
        </authorList>
    </citation>
    <scope>NUCLEOTIDE SEQUENCE [LARGE SCALE GENOMIC DNA]</scope>
    <source>
        <strain evidence="1 2">CEB003</strain>
    </source>
</reference>
<name>A0A085VEW1_PSESX</name>
<proteinExistence type="predicted"/>
<accession>A0A085VEW1</accession>
<organism evidence="1 2">
    <name type="scientific">Pseudomonas syringae</name>
    <dbReference type="NCBI Taxonomy" id="317"/>
    <lineage>
        <taxon>Bacteria</taxon>
        <taxon>Pseudomonadati</taxon>
        <taxon>Pseudomonadota</taxon>
        <taxon>Gammaproteobacteria</taxon>
        <taxon>Pseudomonadales</taxon>
        <taxon>Pseudomonadaceae</taxon>
        <taxon>Pseudomonas</taxon>
    </lineage>
</organism>
<dbReference type="PATRIC" id="fig|317.174.peg.871"/>